<dbReference type="EMBL" id="PVNH01000010">
    <property type="protein sequence ID" value="PRX45213.1"/>
    <property type="molecule type" value="Genomic_DNA"/>
</dbReference>
<dbReference type="InterPro" id="IPR035328">
    <property type="entry name" value="DUF3048_C"/>
</dbReference>
<feature type="region of interest" description="Disordered" evidence="1">
    <location>
        <begin position="32"/>
        <end position="59"/>
    </location>
</feature>
<dbReference type="OrthoDB" id="9779102at2"/>
<protein>
    <recommendedName>
        <fullName evidence="7">DUF3048 family protein</fullName>
    </recommendedName>
</protein>
<dbReference type="Pfam" id="PF11258">
    <property type="entry name" value="DUF3048"/>
    <property type="match status" value="1"/>
</dbReference>
<name>A0A2T0LPQ6_9PSEU</name>
<evidence type="ECO:0000313" key="5">
    <source>
        <dbReference type="EMBL" id="PRX45213.1"/>
    </source>
</evidence>
<gene>
    <name evidence="5" type="ORF">B0I33_110313</name>
</gene>
<dbReference type="AlphaFoldDB" id="A0A2T0LPQ6"/>
<keyword evidence="2" id="KW-1133">Transmembrane helix</keyword>
<comment type="caution">
    <text evidence="5">The sequence shown here is derived from an EMBL/GenBank/DDBJ whole genome shotgun (WGS) entry which is preliminary data.</text>
</comment>
<keyword evidence="2" id="KW-0472">Membrane</keyword>
<proteinExistence type="predicted"/>
<dbReference type="Pfam" id="PF17479">
    <property type="entry name" value="DUF3048_C"/>
    <property type="match status" value="1"/>
</dbReference>
<dbReference type="InterPro" id="IPR021416">
    <property type="entry name" value="DUF3048_N"/>
</dbReference>
<keyword evidence="2" id="KW-0812">Transmembrane</keyword>
<evidence type="ECO:0008006" key="7">
    <source>
        <dbReference type="Google" id="ProtNLM"/>
    </source>
</evidence>
<evidence type="ECO:0000259" key="4">
    <source>
        <dbReference type="Pfam" id="PF17479"/>
    </source>
</evidence>
<feature type="domain" description="DUF3048" evidence="4">
    <location>
        <begin position="207"/>
        <end position="321"/>
    </location>
</feature>
<evidence type="ECO:0000259" key="3">
    <source>
        <dbReference type="Pfam" id="PF11258"/>
    </source>
</evidence>
<dbReference type="Gene3D" id="3.50.90.10">
    <property type="entry name" value="YerB-like"/>
    <property type="match status" value="1"/>
</dbReference>
<dbReference type="Proteomes" id="UP000238362">
    <property type="component" value="Unassembled WGS sequence"/>
</dbReference>
<dbReference type="InterPro" id="IPR023158">
    <property type="entry name" value="YerB-like_sf"/>
</dbReference>
<keyword evidence="6" id="KW-1185">Reference proteome</keyword>
<dbReference type="SUPFAM" id="SSF159774">
    <property type="entry name" value="YerB-like"/>
    <property type="match status" value="1"/>
</dbReference>
<evidence type="ECO:0000256" key="2">
    <source>
        <dbReference type="SAM" id="Phobius"/>
    </source>
</evidence>
<sequence>MSGRHVRQLLAAVAVFVAVAVTATLLLWNRDGEAPPAAPPPAPSATTTTTTTEPPPPRDRVVVVKIDNVRSALPQTGLGAAEVVYVEPVEGGLTRLAAVYSRRLPDVVGPVRSARETDVQLLAQYGKPSLAFSGAAPEIMPILRRAPLQLATEKSVPGAFFRDPARPRPHNLFARPARLPHGTGPGPRHVFRFGPAPGGGERTASRTVRFESANYTFTWAAGPKRWLVSRNGAPLRSTESGRVSAATVVVQRVTVRQGADVTDATGAVSPVVRSVGRGPATILRNGKAFPVTWSRSGPGAGTRFTTGAGDPVPLARGPVWVLLVPR</sequence>
<dbReference type="RefSeq" id="WP_106181135.1">
    <property type="nucleotide sequence ID" value="NZ_PVNH01000010.1"/>
</dbReference>
<accession>A0A2T0LPQ6</accession>
<evidence type="ECO:0000256" key="1">
    <source>
        <dbReference type="SAM" id="MobiDB-lite"/>
    </source>
</evidence>
<organism evidence="5 6">
    <name type="scientific">Prauserella shujinwangii</name>
    <dbReference type="NCBI Taxonomy" id="1453103"/>
    <lineage>
        <taxon>Bacteria</taxon>
        <taxon>Bacillati</taxon>
        <taxon>Actinomycetota</taxon>
        <taxon>Actinomycetes</taxon>
        <taxon>Pseudonocardiales</taxon>
        <taxon>Pseudonocardiaceae</taxon>
        <taxon>Prauserella</taxon>
    </lineage>
</organism>
<feature type="domain" description="DUF3048" evidence="3">
    <location>
        <begin position="52"/>
        <end position="179"/>
    </location>
</feature>
<reference evidence="5 6" key="1">
    <citation type="submission" date="2018-03" db="EMBL/GenBank/DDBJ databases">
        <title>Genomic Encyclopedia of Type Strains, Phase III (KMG-III): the genomes of soil and plant-associated and newly described type strains.</title>
        <authorList>
            <person name="Whitman W."/>
        </authorList>
    </citation>
    <scope>NUCLEOTIDE SEQUENCE [LARGE SCALE GENOMIC DNA]</scope>
    <source>
        <strain evidence="5 6">CGMCC 4.7125</strain>
    </source>
</reference>
<feature type="transmembrane region" description="Helical" evidence="2">
    <location>
        <begin position="9"/>
        <end position="28"/>
    </location>
</feature>
<evidence type="ECO:0000313" key="6">
    <source>
        <dbReference type="Proteomes" id="UP000238362"/>
    </source>
</evidence>